<feature type="domain" description="Rhodopsin" evidence="7">
    <location>
        <begin position="36"/>
        <end position="180"/>
    </location>
</feature>
<dbReference type="PANTHER" id="PTHR33048:SF155">
    <property type="entry name" value="INTEGRAL MEMBRANE PROTEIN"/>
    <property type="match status" value="1"/>
</dbReference>
<feature type="transmembrane region" description="Helical" evidence="6">
    <location>
        <begin position="95"/>
        <end position="118"/>
    </location>
</feature>
<comment type="subcellular location">
    <subcellularLocation>
        <location evidence="1">Membrane</location>
        <topology evidence="1">Multi-pass membrane protein</topology>
    </subcellularLocation>
</comment>
<dbReference type="EMBL" id="CABFOC020000043">
    <property type="protein sequence ID" value="CAH0051947.1"/>
    <property type="molecule type" value="Genomic_DNA"/>
</dbReference>
<comment type="caution">
    <text evidence="8">The sequence shown here is derived from an EMBL/GenBank/DDBJ whole genome shotgun (WGS) entry which is preliminary data.</text>
</comment>
<keyword evidence="2 6" id="KW-0812">Transmembrane</keyword>
<feature type="transmembrane region" description="Helical" evidence="6">
    <location>
        <begin position="130"/>
        <end position="157"/>
    </location>
</feature>
<feature type="transmembrane region" description="Helical" evidence="6">
    <location>
        <begin position="234"/>
        <end position="256"/>
    </location>
</feature>
<keyword evidence="4 6" id="KW-0472">Membrane</keyword>
<organism evidence="8 9">
    <name type="scientific">Clonostachys solani</name>
    <dbReference type="NCBI Taxonomy" id="160281"/>
    <lineage>
        <taxon>Eukaryota</taxon>
        <taxon>Fungi</taxon>
        <taxon>Dikarya</taxon>
        <taxon>Ascomycota</taxon>
        <taxon>Pezizomycotina</taxon>
        <taxon>Sordariomycetes</taxon>
        <taxon>Hypocreomycetidae</taxon>
        <taxon>Hypocreales</taxon>
        <taxon>Bionectriaceae</taxon>
        <taxon>Clonostachys</taxon>
    </lineage>
</organism>
<reference evidence="8" key="1">
    <citation type="submission" date="2021-10" db="EMBL/GenBank/DDBJ databases">
        <authorList>
            <person name="Piombo E."/>
        </authorList>
    </citation>
    <scope>NUCLEOTIDE SEQUENCE</scope>
</reference>
<feature type="transmembrane region" description="Helical" evidence="6">
    <location>
        <begin position="56"/>
        <end position="75"/>
    </location>
</feature>
<evidence type="ECO:0000256" key="2">
    <source>
        <dbReference type="ARBA" id="ARBA00022692"/>
    </source>
</evidence>
<name>A0A9N9Z9F7_9HYPO</name>
<dbReference type="Pfam" id="PF20684">
    <property type="entry name" value="Fung_rhodopsin"/>
    <property type="match status" value="1"/>
</dbReference>
<gene>
    <name evidence="8" type="ORF">CSOL1703_00014878</name>
</gene>
<evidence type="ECO:0000256" key="4">
    <source>
        <dbReference type="ARBA" id="ARBA00023136"/>
    </source>
</evidence>
<dbReference type="InterPro" id="IPR049326">
    <property type="entry name" value="Rhodopsin_dom_fungi"/>
</dbReference>
<accession>A0A9N9Z9F7</accession>
<keyword evidence="3 6" id="KW-1133">Transmembrane helix</keyword>
<keyword evidence="9" id="KW-1185">Reference proteome</keyword>
<protein>
    <recommendedName>
        <fullName evidence="7">Rhodopsin domain-containing protein</fullName>
    </recommendedName>
</protein>
<dbReference type="OrthoDB" id="5429740at2759"/>
<feature type="transmembrane region" description="Helical" evidence="6">
    <location>
        <begin position="203"/>
        <end position="222"/>
    </location>
</feature>
<evidence type="ECO:0000313" key="8">
    <source>
        <dbReference type="EMBL" id="CAH0051947.1"/>
    </source>
</evidence>
<evidence type="ECO:0000256" key="6">
    <source>
        <dbReference type="SAM" id="Phobius"/>
    </source>
</evidence>
<dbReference type="PANTHER" id="PTHR33048">
    <property type="entry name" value="PTH11-LIKE INTEGRAL MEMBRANE PROTEIN (AFU_ORTHOLOGUE AFUA_5G11245)"/>
    <property type="match status" value="1"/>
</dbReference>
<dbReference type="AlphaFoldDB" id="A0A9N9Z9F7"/>
<evidence type="ECO:0000256" key="1">
    <source>
        <dbReference type="ARBA" id="ARBA00004141"/>
    </source>
</evidence>
<dbReference type="Proteomes" id="UP000775872">
    <property type="component" value="Unassembled WGS sequence"/>
</dbReference>
<proteinExistence type="inferred from homology"/>
<evidence type="ECO:0000259" key="7">
    <source>
        <dbReference type="Pfam" id="PF20684"/>
    </source>
</evidence>
<comment type="similarity">
    <text evidence="5">Belongs to the SAT4 family.</text>
</comment>
<dbReference type="InterPro" id="IPR052337">
    <property type="entry name" value="SAT4-like"/>
</dbReference>
<dbReference type="GO" id="GO:0016020">
    <property type="term" value="C:membrane"/>
    <property type="evidence" value="ECO:0007669"/>
    <property type="project" value="UniProtKB-SubCell"/>
</dbReference>
<evidence type="ECO:0000313" key="9">
    <source>
        <dbReference type="Proteomes" id="UP000775872"/>
    </source>
</evidence>
<feature type="transmembrane region" description="Helical" evidence="6">
    <location>
        <begin position="18"/>
        <end position="36"/>
    </location>
</feature>
<sequence length="290" mass="31934">MEPVLGSVAWRAQDKGPFCLAICWTVITISSFFVVARVCSRCITLGKLRNDDYFAILGHICGCVSTVFSTVAVLYGNGKHSSLLTPHQQQKATLWTMISICPAIISLGLPKLAVVALLARILNPSRFHKWILWITGICCQLALLATVGMLLGLCIPARSLWNLSEGGKCFNMNFFIAYSICAGCMYIPSDSKYYREGLVLTDIAYSAFVDIYLAVYPAIVLYKIQMPRKKKLFLSLALGVGSMLKGAPSLLLARFLSFTHYYGWFKVVIFSGCTRAESKVGSIITLPGVR</sequence>
<evidence type="ECO:0000256" key="5">
    <source>
        <dbReference type="ARBA" id="ARBA00038359"/>
    </source>
</evidence>
<evidence type="ECO:0000256" key="3">
    <source>
        <dbReference type="ARBA" id="ARBA00022989"/>
    </source>
</evidence>